<evidence type="ECO:0000313" key="5">
    <source>
        <dbReference type="EMBL" id="THH10742.1"/>
    </source>
</evidence>
<comment type="caution">
    <text evidence="5">The sequence shown here is derived from an EMBL/GenBank/DDBJ whole genome shotgun (WGS) entry which is preliminary data.</text>
</comment>
<dbReference type="OrthoDB" id="613763at2759"/>
<evidence type="ECO:0000256" key="3">
    <source>
        <dbReference type="ARBA" id="ARBA00023242"/>
    </source>
</evidence>
<evidence type="ECO:0000256" key="4">
    <source>
        <dbReference type="SAM" id="MobiDB-lite"/>
    </source>
</evidence>
<name>A0A4S4LFQ7_9AGAM</name>
<organism evidence="5 6">
    <name type="scientific">Phellinidium pouzarii</name>
    <dbReference type="NCBI Taxonomy" id="167371"/>
    <lineage>
        <taxon>Eukaryota</taxon>
        <taxon>Fungi</taxon>
        <taxon>Dikarya</taxon>
        <taxon>Basidiomycota</taxon>
        <taxon>Agaricomycotina</taxon>
        <taxon>Agaricomycetes</taxon>
        <taxon>Hymenochaetales</taxon>
        <taxon>Hymenochaetaceae</taxon>
        <taxon>Phellinidium</taxon>
    </lineage>
</organism>
<evidence type="ECO:0000256" key="1">
    <source>
        <dbReference type="ARBA" id="ARBA00004123"/>
    </source>
</evidence>
<dbReference type="EMBL" id="SGPK01000028">
    <property type="protein sequence ID" value="THH10742.1"/>
    <property type="molecule type" value="Genomic_DNA"/>
</dbReference>
<evidence type="ECO:0000256" key="2">
    <source>
        <dbReference type="ARBA" id="ARBA00023163"/>
    </source>
</evidence>
<feature type="region of interest" description="Disordered" evidence="4">
    <location>
        <begin position="114"/>
        <end position="200"/>
    </location>
</feature>
<accession>A0A4S4LFQ7</accession>
<feature type="compositionally biased region" description="Basic residues" evidence="4">
    <location>
        <begin position="127"/>
        <end position="147"/>
    </location>
</feature>
<comment type="subcellular location">
    <subcellularLocation>
        <location evidence="1">Nucleus</location>
    </subcellularLocation>
</comment>
<protein>
    <submittedName>
        <fullName evidence="5">Uncharacterized protein</fullName>
    </submittedName>
</protein>
<dbReference type="PANTHER" id="PTHR12780">
    <property type="entry name" value="RNA POLYMERASE III DNA DIRECTED , 39KD SUBUNIT-RELATED"/>
    <property type="match status" value="1"/>
</dbReference>
<dbReference type="AlphaFoldDB" id="A0A4S4LFQ7"/>
<dbReference type="GO" id="GO:0005666">
    <property type="term" value="C:RNA polymerase III complex"/>
    <property type="evidence" value="ECO:0007669"/>
    <property type="project" value="InterPro"/>
</dbReference>
<sequence>MLFHLDPSSSITGGPWYTDNELDTEFIKLLMSACLKFIREKTFPKASSESQTLFPISESPAYPTVQQLQSFLSKSRITETQLSVEHVEMLLNVLIIDGEIERLPAFGAALWEANSREDEMSSDKEDKRRKRKKKEGNDQRHKKRRKTHDSDSQSDSDSESDVKVKKKRQSKSIKSDSESEESEDEHISQWLLFSPICPQG</sequence>
<evidence type="ECO:0000313" key="6">
    <source>
        <dbReference type="Proteomes" id="UP000308199"/>
    </source>
</evidence>
<gene>
    <name evidence="5" type="ORF">EW145_g1125</name>
</gene>
<dbReference type="InterPro" id="IPR016049">
    <property type="entry name" value="RNA_pol_Rpc34-like"/>
</dbReference>
<keyword evidence="2" id="KW-0804">Transcription</keyword>
<keyword evidence="3" id="KW-0539">Nucleus</keyword>
<dbReference type="GO" id="GO:0006383">
    <property type="term" value="P:transcription by RNA polymerase III"/>
    <property type="evidence" value="ECO:0007669"/>
    <property type="project" value="InterPro"/>
</dbReference>
<keyword evidence="6" id="KW-1185">Reference proteome</keyword>
<reference evidence="5 6" key="1">
    <citation type="submission" date="2019-02" db="EMBL/GenBank/DDBJ databases">
        <title>Genome sequencing of the rare red list fungi Phellinidium pouzarii.</title>
        <authorList>
            <person name="Buettner E."/>
            <person name="Kellner H."/>
        </authorList>
    </citation>
    <scope>NUCLEOTIDE SEQUENCE [LARGE SCALE GENOMIC DNA]</scope>
    <source>
        <strain evidence="5 6">DSM 108285</strain>
    </source>
</reference>
<feature type="compositionally biased region" description="Basic and acidic residues" evidence="4">
    <location>
        <begin position="114"/>
        <end position="126"/>
    </location>
</feature>
<dbReference type="Pfam" id="PF05158">
    <property type="entry name" value="RNA_pol_Rpc34"/>
    <property type="match status" value="1"/>
</dbReference>
<dbReference type="Proteomes" id="UP000308199">
    <property type="component" value="Unassembled WGS sequence"/>
</dbReference>
<proteinExistence type="predicted"/>
<dbReference type="InterPro" id="IPR007832">
    <property type="entry name" value="RNA_pol_Rpc34"/>
</dbReference>